<dbReference type="CDD" id="cd01310">
    <property type="entry name" value="TatD_DNAse"/>
    <property type="match status" value="1"/>
</dbReference>
<accession>A0ABT6NDI5</accession>
<dbReference type="PROSITE" id="PS01091">
    <property type="entry name" value="TATD_3"/>
    <property type="match status" value="1"/>
</dbReference>
<keyword evidence="1" id="KW-0479">Metal-binding</keyword>
<dbReference type="InterPro" id="IPR018228">
    <property type="entry name" value="DNase_TatD-rel_CS"/>
</dbReference>
<dbReference type="NCBIfam" id="TIGR00010">
    <property type="entry name" value="YchF/TatD family DNA exonuclease"/>
    <property type="match status" value="1"/>
</dbReference>
<dbReference type="Pfam" id="PF01026">
    <property type="entry name" value="TatD_DNase"/>
    <property type="match status" value="1"/>
</dbReference>
<dbReference type="PROSITE" id="PS01090">
    <property type="entry name" value="TATD_2"/>
    <property type="match status" value="1"/>
</dbReference>
<name>A0ABT6NDI5_9FIRM</name>
<sequence length="256" mass="29064">MFFDSHSHIDASQFDHDRDLVIKRAELNGVKYILNPGADFDSSVNAVALAEENEFVYAAVGIHPHDVETMDEVMLDALEKMTASHKVKAIGEIGLDYYRDLSPRDLQKKWFRKQLQLAKKLDLPVIIHDRDANEDVLTILKEEKSFDTGVLMHCYSGSKELAMQYIKLGAYISIAGPVTYKNARKTVEVVEAVPLDRLMIETDAPYLTPEPNRGKRNEPMFVKHTCQRMADIKGLSLEEMAEATLNNAKMFFKITE</sequence>
<evidence type="ECO:0000256" key="2">
    <source>
        <dbReference type="ARBA" id="ARBA00022801"/>
    </source>
</evidence>
<dbReference type="Proteomes" id="UP001158045">
    <property type="component" value="Unassembled WGS sequence"/>
</dbReference>
<dbReference type="InterPro" id="IPR001130">
    <property type="entry name" value="TatD-like"/>
</dbReference>
<keyword evidence="2 3" id="KW-0378">Hydrolase</keyword>
<organism evidence="3 4">
    <name type="scientific">Fusibacter bizertensis</name>
    <dbReference type="NCBI Taxonomy" id="1488331"/>
    <lineage>
        <taxon>Bacteria</taxon>
        <taxon>Bacillati</taxon>
        <taxon>Bacillota</taxon>
        <taxon>Clostridia</taxon>
        <taxon>Eubacteriales</taxon>
        <taxon>Eubacteriales Family XII. Incertae Sedis</taxon>
        <taxon>Fusibacter</taxon>
    </lineage>
</organism>
<dbReference type="EMBL" id="JARYZI010000006">
    <property type="protein sequence ID" value="MDH8678472.1"/>
    <property type="molecule type" value="Genomic_DNA"/>
</dbReference>
<keyword evidence="4" id="KW-1185">Reference proteome</keyword>
<dbReference type="RefSeq" id="WP_281094321.1">
    <property type="nucleotide sequence ID" value="NZ_JARYZI010000006.1"/>
</dbReference>
<evidence type="ECO:0000313" key="3">
    <source>
        <dbReference type="EMBL" id="MDH8678472.1"/>
    </source>
</evidence>
<dbReference type="PANTHER" id="PTHR46124:SF2">
    <property type="entry name" value="D-AMINOACYL-TRNA DEACYLASE"/>
    <property type="match status" value="1"/>
</dbReference>
<evidence type="ECO:0000313" key="4">
    <source>
        <dbReference type="Proteomes" id="UP001158045"/>
    </source>
</evidence>
<comment type="caution">
    <text evidence="3">The sequence shown here is derived from an EMBL/GenBank/DDBJ whole genome shotgun (WGS) entry which is preliminary data.</text>
</comment>
<protein>
    <submittedName>
        <fullName evidence="3">TatD family hydrolase</fullName>
    </submittedName>
</protein>
<dbReference type="GO" id="GO:0016787">
    <property type="term" value="F:hydrolase activity"/>
    <property type="evidence" value="ECO:0007669"/>
    <property type="project" value="UniProtKB-KW"/>
</dbReference>
<dbReference type="PIRSF" id="PIRSF005902">
    <property type="entry name" value="DNase_TatD"/>
    <property type="match status" value="1"/>
</dbReference>
<dbReference type="SUPFAM" id="SSF51556">
    <property type="entry name" value="Metallo-dependent hydrolases"/>
    <property type="match status" value="1"/>
</dbReference>
<reference evidence="3 4" key="1">
    <citation type="submission" date="2023-04" db="EMBL/GenBank/DDBJ databases">
        <title>Fusibacter bizertensis strain WBS, isolated from littoral bottom sediments of the Arctic seas - biochemical and genomic analysis.</title>
        <authorList>
            <person name="Brioukhanov A.L."/>
        </authorList>
    </citation>
    <scope>NUCLEOTIDE SEQUENCE [LARGE SCALE GENOMIC DNA]</scope>
    <source>
        <strain evidence="3 4">WBS</strain>
    </source>
</reference>
<dbReference type="InterPro" id="IPR015991">
    <property type="entry name" value="TatD/YcfH-like"/>
</dbReference>
<gene>
    <name evidence="3" type="ORF">QE109_09965</name>
</gene>
<dbReference type="Gene3D" id="3.20.20.140">
    <property type="entry name" value="Metal-dependent hydrolases"/>
    <property type="match status" value="1"/>
</dbReference>
<proteinExistence type="predicted"/>
<evidence type="ECO:0000256" key="1">
    <source>
        <dbReference type="ARBA" id="ARBA00022723"/>
    </source>
</evidence>
<dbReference type="PANTHER" id="PTHR46124">
    <property type="entry name" value="D-AMINOACYL-TRNA DEACYLASE"/>
    <property type="match status" value="1"/>
</dbReference>
<dbReference type="InterPro" id="IPR032466">
    <property type="entry name" value="Metal_Hydrolase"/>
</dbReference>
<dbReference type="PROSITE" id="PS01137">
    <property type="entry name" value="TATD_1"/>
    <property type="match status" value="1"/>
</dbReference>